<dbReference type="GO" id="GO:0016485">
    <property type="term" value="P:protein processing"/>
    <property type="evidence" value="ECO:0007669"/>
    <property type="project" value="TreeGrafter"/>
</dbReference>
<gene>
    <name evidence="12" type="ORF">MSPICULIGERA_LOCUS4139</name>
</gene>
<comment type="cofactor">
    <cofactor evidence="1">
        <name>Zn(2+)</name>
        <dbReference type="ChEBI" id="CHEBI:29105"/>
    </cofactor>
</comment>
<feature type="domain" description="Peptidase M13 C-terminal" evidence="10">
    <location>
        <begin position="616"/>
        <end position="816"/>
    </location>
</feature>
<evidence type="ECO:0000256" key="5">
    <source>
        <dbReference type="ARBA" id="ARBA00022801"/>
    </source>
</evidence>
<feature type="domain" description="Peptidase M13 N-terminal" evidence="11">
    <location>
        <begin position="150"/>
        <end position="556"/>
    </location>
</feature>
<dbReference type="PANTHER" id="PTHR11733">
    <property type="entry name" value="ZINC METALLOPROTEASE FAMILY M13 NEPRILYSIN-RELATED"/>
    <property type="match status" value="1"/>
</dbReference>
<evidence type="ECO:0000256" key="9">
    <source>
        <dbReference type="SAM" id="Phobius"/>
    </source>
</evidence>
<dbReference type="Gene3D" id="3.40.390.10">
    <property type="entry name" value="Collagenase (Catalytic Domain)"/>
    <property type="match status" value="1"/>
</dbReference>
<evidence type="ECO:0000259" key="11">
    <source>
        <dbReference type="Pfam" id="PF05649"/>
    </source>
</evidence>
<organism evidence="12 13">
    <name type="scientific">Mesorhabditis spiculigera</name>
    <dbReference type="NCBI Taxonomy" id="96644"/>
    <lineage>
        <taxon>Eukaryota</taxon>
        <taxon>Metazoa</taxon>
        <taxon>Ecdysozoa</taxon>
        <taxon>Nematoda</taxon>
        <taxon>Chromadorea</taxon>
        <taxon>Rhabditida</taxon>
        <taxon>Rhabditina</taxon>
        <taxon>Rhabditomorpha</taxon>
        <taxon>Rhabditoidea</taxon>
        <taxon>Rhabditidae</taxon>
        <taxon>Mesorhabditinae</taxon>
        <taxon>Mesorhabditis</taxon>
    </lineage>
</organism>
<dbReference type="PANTHER" id="PTHR11733:SF239">
    <property type="entry name" value="NEPRILYSIN-11"/>
    <property type="match status" value="1"/>
</dbReference>
<dbReference type="AlphaFoldDB" id="A0AA36CBV0"/>
<comment type="similarity">
    <text evidence="2">Belongs to the peptidase M13 family.</text>
</comment>
<keyword evidence="4" id="KW-0479">Metal-binding</keyword>
<comment type="caution">
    <text evidence="12">The sequence shown here is derived from an EMBL/GenBank/DDBJ whole genome shotgun (WGS) entry which is preliminary data.</text>
</comment>
<feature type="region of interest" description="Disordered" evidence="8">
    <location>
        <begin position="103"/>
        <end position="123"/>
    </location>
</feature>
<evidence type="ECO:0000256" key="8">
    <source>
        <dbReference type="SAM" id="MobiDB-lite"/>
    </source>
</evidence>
<dbReference type="GO" id="GO:0046872">
    <property type="term" value="F:metal ion binding"/>
    <property type="evidence" value="ECO:0007669"/>
    <property type="project" value="UniProtKB-KW"/>
</dbReference>
<evidence type="ECO:0000256" key="4">
    <source>
        <dbReference type="ARBA" id="ARBA00022723"/>
    </source>
</evidence>
<dbReference type="Pfam" id="PF05649">
    <property type="entry name" value="Peptidase_M13_N"/>
    <property type="match status" value="1"/>
</dbReference>
<keyword evidence="9" id="KW-1133">Transmembrane helix</keyword>
<dbReference type="PRINTS" id="PR00786">
    <property type="entry name" value="NEPRILYSIN"/>
</dbReference>
<evidence type="ECO:0000256" key="6">
    <source>
        <dbReference type="ARBA" id="ARBA00022833"/>
    </source>
</evidence>
<dbReference type="CDD" id="cd08662">
    <property type="entry name" value="M13"/>
    <property type="match status" value="1"/>
</dbReference>
<keyword evidence="3" id="KW-0645">Protease</keyword>
<evidence type="ECO:0000259" key="10">
    <source>
        <dbReference type="Pfam" id="PF01431"/>
    </source>
</evidence>
<dbReference type="Pfam" id="PF01431">
    <property type="entry name" value="Peptidase_M13"/>
    <property type="match status" value="1"/>
</dbReference>
<dbReference type="InterPro" id="IPR008753">
    <property type="entry name" value="Peptidase_M13_N"/>
</dbReference>
<reference evidence="12" key="1">
    <citation type="submission" date="2023-06" db="EMBL/GenBank/DDBJ databases">
        <authorList>
            <person name="Delattre M."/>
        </authorList>
    </citation>
    <scope>NUCLEOTIDE SEQUENCE</scope>
    <source>
        <strain evidence="12">AF72</strain>
    </source>
</reference>
<protein>
    <submittedName>
        <fullName evidence="12">Uncharacterized protein</fullName>
    </submittedName>
</protein>
<name>A0AA36CBV0_9BILA</name>
<evidence type="ECO:0000256" key="7">
    <source>
        <dbReference type="ARBA" id="ARBA00023049"/>
    </source>
</evidence>
<dbReference type="GO" id="GO:0004222">
    <property type="term" value="F:metalloendopeptidase activity"/>
    <property type="evidence" value="ECO:0007669"/>
    <property type="project" value="InterPro"/>
</dbReference>
<keyword evidence="9" id="KW-0472">Membrane</keyword>
<dbReference type="Proteomes" id="UP001177023">
    <property type="component" value="Unassembled WGS sequence"/>
</dbReference>
<dbReference type="InterPro" id="IPR024079">
    <property type="entry name" value="MetalloPept_cat_dom_sf"/>
</dbReference>
<dbReference type="InterPro" id="IPR018497">
    <property type="entry name" value="Peptidase_M13_C"/>
</dbReference>
<dbReference type="InterPro" id="IPR042089">
    <property type="entry name" value="Peptidase_M13_dom_2"/>
</dbReference>
<keyword evidence="5" id="KW-0378">Hydrolase</keyword>
<proteinExistence type="inferred from homology"/>
<feature type="compositionally biased region" description="Low complexity" evidence="8">
    <location>
        <begin position="106"/>
        <end position="123"/>
    </location>
</feature>
<accession>A0AA36CBV0</accession>
<evidence type="ECO:0000256" key="2">
    <source>
        <dbReference type="ARBA" id="ARBA00007357"/>
    </source>
</evidence>
<dbReference type="SUPFAM" id="SSF55486">
    <property type="entry name" value="Metalloproteases ('zincins'), catalytic domain"/>
    <property type="match status" value="1"/>
</dbReference>
<dbReference type="InterPro" id="IPR000718">
    <property type="entry name" value="Peptidase_M13"/>
</dbReference>
<evidence type="ECO:0000313" key="12">
    <source>
        <dbReference type="EMBL" id="CAJ0565500.1"/>
    </source>
</evidence>
<feature type="non-terminal residue" evidence="12">
    <location>
        <position position="817"/>
    </location>
</feature>
<sequence>MPPSVPIEIFEAGHKSSSPCFNGPPSDLSADGGTVSYKAGKKPLQTLTRLVQQTSCLVRLLLLAILLLLVLVCVLTAVIIKMDAAKASYQPIDTSVPITDLRPGLIPTTDAPTTTKITPTTEEPIPTCTTPGCVRAANNLLNAMNTSADPCSNFFEFACGGWNREHPIPDDMFAYGTFAYAREQLRLQLRVLLESEEGSASKSINMAKTAYKICMNTGQLDVLGSSLLLDAINELGGWPMLTGKDTAADTQNGSTKHDFLTSLLAVSRKHFGSDLFFQIYVYADAKNTTRNMITVDQSSLTLGRGSRDYYLNDTMFSHQINAYKKYISEVMKILVVDAKLDQNHEDLDREIEEIVAFETQIARILVPEDDRRNNTRMYNQLTIAELYKMLPQVDWLHYFTAIAPSNMTYYFTNETQVIVTEIEYLKKVSQLLEMSNARLIRNYGVWRVAQATMKFLDERFENIKQDLMRVMTGQQQRSPRWKECAQVPSTFLPLAAGAIYVRQHFQSTDKLEALKMISLLRESFSEIVTENDWMDGATKAVAIQKAKQMINNIGYPDFILDNKQLDEKYERLDLLPEDNYFALMRKAVVWMQEKEFFKLEKPFDKKEFDVSPAVVNAFYSPEKNAITFPAGILQPPFFSGEYPKVVNYGAMGAVIGHEITHGFDDQGSQYDLNGNLQNWWNENSLAGFNERKTCIVEQYGNYSVNGKLTQGENIADNGGVKEAFRAYRKYINTQGSEEPRLPGLQMFTNDQVFFLSYAHFWCGHKKEAAAIQQVLTDEHSPELFRVSGVLSNLEEFAKAYKCPLGAPLNPAGKCRVW</sequence>
<feature type="transmembrane region" description="Helical" evidence="9">
    <location>
        <begin position="57"/>
        <end position="80"/>
    </location>
</feature>
<keyword evidence="6" id="KW-0862">Zinc</keyword>
<dbReference type="EMBL" id="CATQJA010001055">
    <property type="protein sequence ID" value="CAJ0565500.1"/>
    <property type="molecule type" value="Genomic_DNA"/>
</dbReference>
<evidence type="ECO:0000313" key="13">
    <source>
        <dbReference type="Proteomes" id="UP001177023"/>
    </source>
</evidence>
<dbReference type="GO" id="GO:0005886">
    <property type="term" value="C:plasma membrane"/>
    <property type="evidence" value="ECO:0007669"/>
    <property type="project" value="TreeGrafter"/>
</dbReference>
<evidence type="ECO:0000256" key="1">
    <source>
        <dbReference type="ARBA" id="ARBA00001947"/>
    </source>
</evidence>
<dbReference type="PROSITE" id="PS51885">
    <property type="entry name" value="NEPRILYSIN"/>
    <property type="match status" value="1"/>
</dbReference>
<evidence type="ECO:0000256" key="3">
    <source>
        <dbReference type="ARBA" id="ARBA00022670"/>
    </source>
</evidence>
<keyword evidence="7" id="KW-0482">Metalloprotease</keyword>
<keyword evidence="9" id="KW-0812">Transmembrane</keyword>
<dbReference type="Gene3D" id="1.10.1380.10">
    <property type="entry name" value="Neutral endopeptidase , domain2"/>
    <property type="match status" value="1"/>
</dbReference>
<keyword evidence="13" id="KW-1185">Reference proteome</keyword>